<evidence type="ECO:0000313" key="6">
    <source>
        <dbReference type="Proteomes" id="UP000472276"/>
    </source>
</evidence>
<dbReference type="PANTHER" id="PTHR46186:SF12">
    <property type="entry name" value="CYSTATIN C (AMYLOID ANGIOPATHY AND CEREBRAL HEMORRHAGE)-RELATED"/>
    <property type="match status" value="1"/>
</dbReference>
<dbReference type="SMART" id="SM00043">
    <property type="entry name" value="CY"/>
    <property type="match status" value="1"/>
</dbReference>
<dbReference type="Gene3D" id="3.10.450.10">
    <property type="match status" value="1"/>
</dbReference>
<reference evidence="5" key="3">
    <citation type="submission" date="2025-09" db="UniProtKB">
        <authorList>
            <consortium name="Ensembl"/>
        </authorList>
    </citation>
    <scope>IDENTIFICATION</scope>
</reference>
<keyword evidence="3" id="KW-0732">Signal</keyword>
<evidence type="ECO:0000313" key="5">
    <source>
        <dbReference type="Ensembl" id="ENSOABP00000061408.1"/>
    </source>
</evidence>
<sequence length="135" mass="14969">MWKVALTVLAAVLAVGYGAMVGGFRDADINDEGVQNALHFAVVQHNRGSNDLYLSQVAEVIKVQSQVSRWPLYTIYLLYAFLMALVRPPNMAGFLICHVNILSSSQPSASSRSAMFCVFVLRQPLARLNRRAVWV</sequence>
<proteinExistence type="inferred from homology"/>
<dbReference type="Ensembl" id="ENSOABT00000078923.1">
    <property type="protein sequence ID" value="ENSOABP00000061408.1"/>
    <property type="gene ID" value="ENSOABG00000034594.1"/>
</dbReference>
<dbReference type="GO" id="GO:0031982">
    <property type="term" value="C:vesicle"/>
    <property type="evidence" value="ECO:0007669"/>
    <property type="project" value="TreeGrafter"/>
</dbReference>
<evidence type="ECO:0000259" key="4">
    <source>
        <dbReference type="SMART" id="SM00043"/>
    </source>
</evidence>
<evidence type="ECO:0000256" key="2">
    <source>
        <dbReference type="SAM" id="Phobius"/>
    </source>
</evidence>
<dbReference type="SUPFAM" id="SSF54403">
    <property type="entry name" value="Cystatin/monellin"/>
    <property type="match status" value="1"/>
</dbReference>
<dbReference type="GO" id="GO:0005737">
    <property type="term" value="C:cytoplasm"/>
    <property type="evidence" value="ECO:0007669"/>
    <property type="project" value="TreeGrafter"/>
</dbReference>
<reference evidence="5" key="2">
    <citation type="submission" date="2025-08" db="UniProtKB">
        <authorList>
            <consortium name="Ensembl"/>
        </authorList>
    </citation>
    <scope>IDENTIFICATION</scope>
</reference>
<feature type="chain" id="PRO_5044227406" description="Cystatin domain-containing protein" evidence="3">
    <location>
        <begin position="19"/>
        <end position="135"/>
    </location>
</feature>
<gene>
    <name evidence="5" type="primary">CST3</name>
</gene>
<dbReference type="Proteomes" id="UP000472276">
    <property type="component" value="Unassembled WGS sequence"/>
</dbReference>
<evidence type="ECO:0000256" key="1">
    <source>
        <dbReference type="ARBA" id="ARBA00009403"/>
    </source>
</evidence>
<dbReference type="PANTHER" id="PTHR46186">
    <property type="entry name" value="CYSTATIN"/>
    <property type="match status" value="1"/>
</dbReference>
<organism evidence="5 6">
    <name type="scientific">Oreochromis aureus</name>
    <name type="common">Israeli tilapia</name>
    <name type="synonym">Chromis aureus</name>
    <dbReference type="NCBI Taxonomy" id="47969"/>
    <lineage>
        <taxon>Eukaryota</taxon>
        <taxon>Metazoa</taxon>
        <taxon>Chordata</taxon>
        <taxon>Craniata</taxon>
        <taxon>Vertebrata</taxon>
        <taxon>Euteleostomi</taxon>
        <taxon>Actinopterygii</taxon>
        <taxon>Neopterygii</taxon>
        <taxon>Teleostei</taxon>
        <taxon>Neoteleostei</taxon>
        <taxon>Acanthomorphata</taxon>
        <taxon>Ovalentaria</taxon>
        <taxon>Cichlomorphae</taxon>
        <taxon>Cichliformes</taxon>
        <taxon>Cichlidae</taxon>
        <taxon>African cichlids</taxon>
        <taxon>Pseudocrenilabrinae</taxon>
        <taxon>Oreochromini</taxon>
        <taxon>Oreochromis</taxon>
    </lineage>
</organism>
<reference evidence="6" key="1">
    <citation type="submission" date="2020-03" db="EMBL/GenBank/DDBJ databases">
        <title>Evolution of repeat sequences and sex chromosomes of tilapia species revealed by chromosome-level genomes.</title>
        <authorList>
            <person name="Xu L."/>
            <person name="Tao W."/>
            <person name="Wang D."/>
            <person name="Zhou Q."/>
        </authorList>
    </citation>
    <scope>NUCLEOTIDE SEQUENCE [LARGE SCALE GENOMIC DNA]</scope>
    <source>
        <strain evidence="6">Israel</strain>
    </source>
</reference>
<dbReference type="InterPro" id="IPR000010">
    <property type="entry name" value="Cystatin_dom"/>
</dbReference>
<dbReference type="InterPro" id="IPR046350">
    <property type="entry name" value="Cystatin_sf"/>
</dbReference>
<feature type="signal peptide" evidence="3">
    <location>
        <begin position="1"/>
        <end position="18"/>
    </location>
</feature>
<dbReference type="GO" id="GO:0005615">
    <property type="term" value="C:extracellular space"/>
    <property type="evidence" value="ECO:0007669"/>
    <property type="project" value="TreeGrafter"/>
</dbReference>
<protein>
    <recommendedName>
        <fullName evidence="4">Cystatin domain-containing protein</fullName>
    </recommendedName>
</protein>
<comment type="similarity">
    <text evidence="1">Belongs to the cystatin family.</text>
</comment>
<keyword evidence="2" id="KW-0812">Transmembrane</keyword>
<feature type="domain" description="Cystatin" evidence="4">
    <location>
        <begin position="19"/>
        <end position="131"/>
    </location>
</feature>
<evidence type="ECO:0000256" key="3">
    <source>
        <dbReference type="SAM" id="SignalP"/>
    </source>
</evidence>
<keyword evidence="6" id="KW-1185">Reference proteome</keyword>
<accession>A0AAZ1X116</accession>
<keyword evidence="2" id="KW-0472">Membrane</keyword>
<dbReference type="AlphaFoldDB" id="A0AAZ1X116"/>
<keyword evidence="2" id="KW-1133">Transmembrane helix</keyword>
<name>A0AAZ1X116_OREAU</name>
<dbReference type="Pfam" id="PF00031">
    <property type="entry name" value="Cystatin"/>
    <property type="match status" value="1"/>
</dbReference>
<dbReference type="CDD" id="cd00042">
    <property type="entry name" value="CY"/>
    <property type="match status" value="1"/>
</dbReference>
<dbReference type="GO" id="GO:0004869">
    <property type="term" value="F:cysteine-type endopeptidase inhibitor activity"/>
    <property type="evidence" value="ECO:0007669"/>
    <property type="project" value="InterPro"/>
</dbReference>
<feature type="transmembrane region" description="Helical" evidence="2">
    <location>
        <begin position="70"/>
        <end position="86"/>
    </location>
</feature>